<evidence type="ECO:0000256" key="4">
    <source>
        <dbReference type="ARBA" id="ARBA00010869"/>
    </source>
</evidence>
<evidence type="ECO:0000256" key="7">
    <source>
        <dbReference type="ARBA" id="ARBA00022624"/>
    </source>
</evidence>
<dbReference type="UniPathway" id="UPA00047">
    <property type="reaction ID" value="UER00054"/>
</dbReference>
<comment type="pathway">
    <text evidence="3 13">Amino-acid biosynthesis; L-isoleucine biosynthesis; 2-oxobutanoate from L-threonine: step 1/1.</text>
</comment>
<dbReference type="FunFam" id="3.40.1020.10:FF:000001">
    <property type="entry name" value="L-threonine dehydratase"/>
    <property type="match status" value="1"/>
</dbReference>
<keyword evidence="11 13" id="KW-0100">Branched-chain amino acid biosynthesis</keyword>
<dbReference type="OrthoDB" id="9811476at2"/>
<keyword evidence="8" id="KW-0677">Repeat</keyword>
<dbReference type="Pfam" id="PF00585">
    <property type="entry name" value="Thr_dehydrat_C"/>
    <property type="match status" value="2"/>
</dbReference>
<dbReference type="PANTHER" id="PTHR48078:SF11">
    <property type="entry name" value="THREONINE DEHYDRATASE, MITOCHONDRIAL"/>
    <property type="match status" value="1"/>
</dbReference>
<dbReference type="SUPFAM" id="SSF53686">
    <property type="entry name" value="Tryptophan synthase beta subunit-like PLP-dependent enzymes"/>
    <property type="match status" value="1"/>
</dbReference>
<evidence type="ECO:0000256" key="1">
    <source>
        <dbReference type="ARBA" id="ARBA00001274"/>
    </source>
</evidence>
<dbReference type="NCBIfam" id="TIGR01124">
    <property type="entry name" value="ilvA_2Cterm"/>
    <property type="match status" value="1"/>
</dbReference>
<dbReference type="Pfam" id="PF00291">
    <property type="entry name" value="PALP"/>
    <property type="match status" value="1"/>
</dbReference>
<dbReference type="GO" id="GO:0009097">
    <property type="term" value="P:isoleucine biosynthetic process"/>
    <property type="evidence" value="ECO:0007669"/>
    <property type="project" value="UniProtKB-UniRule"/>
</dbReference>
<evidence type="ECO:0000256" key="12">
    <source>
        <dbReference type="ARBA" id="ARBA00025527"/>
    </source>
</evidence>
<dbReference type="SUPFAM" id="SSF55021">
    <property type="entry name" value="ACT-like"/>
    <property type="match status" value="2"/>
</dbReference>
<evidence type="ECO:0000313" key="15">
    <source>
        <dbReference type="EMBL" id="ABB42155.1"/>
    </source>
</evidence>
<protein>
    <recommendedName>
        <fullName evidence="13">L-threonine dehydratase</fullName>
        <ecNumber evidence="13">4.3.1.19</ecNumber>
    </recommendedName>
    <alternativeName>
        <fullName evidence="13">Threonine deaminase</fullName>
    </alternativeName>
</protein>
<comment type="similarity">
    <text evidence="4 13">Belongs to the serine/threonine dehydratase family.</text>
</comment>
<dbReference type="Gene3D" id="3.40.50.1100">
    <property type="match status" value="2"/>
</dbReference>
<dbReference type="InterPro" id="IPR000634">
    <property type="entry name" value="Ser/Thr_deHydtase_PyrdxlP-BS"/>
</dbReference>
<dbReference type="PANTHER" id="PTHR48078">
    <property type="entry name" value="THREONINE DEHYDRATASE, MITOCHONDRIAL-RELATED"/>
    <property type="match status" value="1"/>
</dbReference>
<dbReference type="HOGENOM" id="CLU_021152_6_0_6"/>
<dbReference type="KEGG" id="tcx:Tcr_1563"/>
<dbReference type="InterPro" id="IPR005787">
    <property type="entry name" value="Thr_deHydtase_biosynth"/>
</dbReference>
<dbReference type="PROSITE" id="PS51672">
    <property type="entry name" value="ACT_LIKE"/>
    <property type="match status" value="2"/>
</dbReference>
<dbReference type="PROSITE" id="PS00165">
    <property type="entry name" value="DEHYDRATASE_SER_THR"/>
    <property type="match status" value="1"/>
</dbReference>
<comment type="subunit">
    <text evidence="5 13">Homotetramer.</text>
</comment>
<evidence type="ECO:0000256" key="13">
    <source>
        <dbReference type="RuleBase" id="RU362012"/>
    </source>
</evidence>
<dbReference type="GO" id="GO:0030170">
    <property type="term" value="F:pyridoxal phosphate binding"/>
    <property type="evidence" value="ECO:0007669"/>
    <property type="project" value="InterPro"/>
</dbReference>
<reference evidence="15" key="1">
    <citation type="submission" date="2006-07" db="EMBL/GenBank/DDBJ databases">
        <title>Complete sequence of Thiomicrospira crunogena XCL-2.</title>
        <authorList>
            <consortium name="US DOE Joint Genome Institute"/>
            <person name="Copeland A."/>
            <person name="Lucas S."/>
            <person name="Lapidus A."/>
            <person name="Barry K."/>
            <person name="Detter J.C."/>
            <person name="Glavina del Rio T."/>
            <person name="Hammon N."/>
            <person name="Israni S."/>
            <person name="Dalin E."/>
            <person name="Tice H."/>
            <person name="Pitluck S."/>
            <person name="Chain P."/>
            <person name="Malfatti S."/>
            <person name="Shin M."/>
            <person name="Vergez L."/>
            <person name="Schmutz J."/>
            <person name="Larimer F."/>
            <person name="Land M."/>
            <person name="Hauser L."/>
            <person name="Kyrpides N."/>
            <person name="Lykidis A."/>
            <person name="Scott K.M."/>
            <person name="Sievert S."/>
            <person name="Kerfeld C."/>
            <person name="Freyermuth S."/>
            <person name="Dobrinski K."/>
            <person name="Boller A."/>
            <person name="Fitzpatrick K."/>
            <person name="Thoma P."/>
            <person name="Moore J."/>
            <person name="Richardson P."/>
        </authorList>
    </citation>
    <scope>NUCLEOTIDE SEQUENCE</scope>
    <source>
        <strain evidence="15">XCL-2</strain>
    </source>
</reference>
<dbReference type="InterPro" id="IPR001926">
    <property type="entry name" value="TrpB-like_PALP"/>
</dbReference>
<evidence type="ECO:0000256" key="9">
    <source>
        <dbReference type="ARBA" id="ARBA00022898"/>
    </source>
</evidence>
<comment type="function">
    <text evidence="12 13">Catalyzes the anaerobic formation of alpha-ketobutyrate and ammonia from threonine in a two-step reaction. The first step involved a dehydration of threonine and a production of enamine intermediates (aminocrotonate), which tautomerizes to its imine form (iminobutyrate). Both intermediates are unstable and short-lived. The second step is the nonenzymatic hydrolysis of the enamine/imine intermediates to form 2-ketobutyrate and free ammonia. In the low water environment of the cell, the second step is accelerated by RidA.</text>
</comment>
<feature type="domain" description="ACT-like" evidence="14">
    <location>
        <begin position="328"/>
        <end position="401"/>
    </location>
</feature>
<dbReference type="FunFam" id="3.40.50.1100:FF:000005">
    <property type="entry name" value="Threonine dehydratase catabolic"/>
    <property type="match status" value="1"/>
</dbReference>
<dbReference type="InterPro" id="IPR036052">
    <property type="entry name" value="TrpB-like_PALP_sf"/>
</dbReference>
<dbReference type="GO" id="GO:0003941">
    <property type="term" value="F:L-serine ammonia-lyase activity"/>
    <property type="evidence" value="ECO:0007669"/>
    <property type="project" value="TreeGrafter"/>
</dbReference>
<keyword evidence="6 13" id="KW-0028">Amino-acid biosynthesis</keyword>
<evidence type="ECO:0000256" key="5">
    <source>
        <dbReference type="ARBA" id="ARBA00011881"/>
    </source>
</evidence>
<proteinExistence type="inferred from homology"/>
<keyword evidence="7 13" id="KW-0412">Isoleucine biosynthesis</keyword>
<dbReference type="GO" id="GO:0004794">
    <property type="term" value="F:threonine deaminase activity"/>
    <property type="evidence" value="ECO:0007669"/>
    <property type="project" value="UniProtKB-UniRule"/>
</dbReference>
<comment type="catalytic activity">
    <reaction evidence="1 13">
        <text>L-threonine = 2-oxobutanoate + NH4(+)</text>
        <dbReference type="Rhea" id="RHEA:22108"/>
        <dbReference type="ChEBI" id="CHEBI:16763"/>
        <dbReference type="ChEBI" id="CHEBI:28938"/>
        <dbReference type="ChEBI" id="CHEBI:57926"/>
        <dbReference type="EC" id="4.3.1.19"/>
    </reaction>
</comment>
<dbReference type="CDD" id="cd04906">
    <property type="entry name" value="ACT_ThrD-I_1"/>
    <property type="match status" value="1"/>
</dbReference>
<feature type="domain" description="ACT-like" evidence="14">
    <location>
        <begin position="424"/>
        <end position="495"/>
    </location>
</feature>
<accession>Q31FB8</accession>
<evidence type="ECO:0000256" key="11">
    <source>
        <dbReference type="ARBA" id="ARBA00023304"/>
    </source>
</evidence>
<dbReference type="eggNOG" id="COG1171">
    <property type="taxonomic scope" value="Bacteria"/>
</dbReference>
<dbReference type="InterPro" id="IPR045865">
    <property type="entry name" value="ACT-like_dom_sf"/>
</dbReference>
<dbReference type="EMBL" id="CP000109">
    <property type="protein sequence ID" value="ABB42155.1"/>
    <property type="molecule type" value="Genomic_DNA"/>
</dbReference>
<gene>
    <name evidence="13" type="primary">ilvA</name>
    <name evidence="15" type="ordered locus">Tcr_1563</name>
</gene>
<keyword evidence="9 13" id="KW-0663">Pyridoxal phosphate</keyword>
<dbReference type="NCBIfam" id="NF006674">
    <property type="entry name" value="PRK09224.1"/>
    <property type="match status" value="1"/>
</dbReference>
<dbReference type="GO" id="GO:0006565">
    <property type="term" value="P:L-serine catabolic process"/>
    <property type="evidence" value="ECO:0007669"/>
    <property type="project" value="TreeGrafter"/>
</dbReference>
<dbReference type="InterPro" id="IPR001721">
    <property type="entry name" value="TD_ACT-like"/>
</dbReference>
<evidence type="ECO:0000256" key="2">
    <source>
        <dbReference type="ARBA" id="ARBA00001933"/>
    </source>
</evidence>
<evidence type="ECO:0000256" key="10">
    <source>
        <dbReference type="ARBA" id="ARBA00023239"/>
    </source>
</evidence>
<dbReference type="AlphaFoldDB" id="Q31FB8"/>
<evidence type="ECO:0000256" key="8">
    <source>
        <dbReference type="ARBA" id="ARBA00022737"/>
    </source>
</evidence>
<dbReference type="FunFam" id="3.40.50.1100:FF:000008">
    <property type="entry name" value="L-threonine dehydratase"/>
    <property type="match status" value="1"/>
</dbReference>
<dbReference type="EC" id="4.3.1.19" evidence="13"/>
<sequence length="507" mass="56303">MPETILRRVLKAPVYDVAEQTPLEKAPLISRRVRNNIWLKREDLQPVFSFKLRGAYNRLYHLTDAEKERGVIAASAGNHAQGVALSATKMGIKAVIVMPRTTPTIKVNSVRNLGGEVVLHGDAYDQAAAHAKMLCEENGYTYIPPYDDVDVIAGQGTIALEMLRQSKPFDVIFVPVGGGGLIAGISAVIKQVSPETRIVGVEPEDAACMTEALKAKERVKLKSVGIFADGVAVAQVGEIPFRIAQTCVDEMVTVKTDEICAAVKDIFEDTRAIAEPAGALALAGMKKFVEEKGVADLNMAVIVSGANMNFDGLRYISERTEIGEKREAIFAVTIDEKPGSFKRFCELLGDRRAITEFNYRYSDRQKAVVFVGVRTEGGTAEKEALIKQLKQCDYELEDLSDDEMAKLHLRFMVGGHAKGVENELLYRFQFPERPGALLQFLIQMSEEWNISLFHYRNHGAAYGRVLVGVQVPPEQKPEFEAYLDNLGYRYFSEQDNIGYQLFLKPIE</sequence>
<evidence type="ECO:0000256" key="3">
    <source>
        <dbReference type="ARBA" id="ARBA00004810"/>
    </source>
</evidence>
<name>Q31FB8_HYDCU</name>
<dbReference type="CDD" id="cd04907">
    <property type="entry name" value="ACT_ThrD-I_2"/>
    <property type="match status" value="1"/>
</dbReference>
<organism evidence="15">
    <name type="scientific">Hydrogenovibrio crunogenus (strain DSM 25203 / XCL-2)</name>
    <name type="common">Thiomicrospira crunogena</name>
    <dbReference type="NCBI Taxonomy" id="317025"/>
    <lineage>
        <taxon>Bacteria</taxon>
        <taxon>Pseudomonadati</taxon>
        <taxon>Pseudomonadota</taxon>
        <taxon>Gammaproteobacteria</taxon>
        <taxon>Thiotrichales</taxon>
        <taxon>Piscirickettsiaceae</taxon>
        <taxon>Hydrogenovibrio</taxon>
    </lineage>
</organism>
<keyword evidence="10 13" id="KW-0456">Lyase</keyword>
<evidence type="ECO:0000259" key="14">
    <source>
        <dbReference type="PROSITE" id="PS51672"/>
    </source>
</evidence>
<dbReference type="InterPro" id="IPR038110">
    <property type="entry name" value="TD_ACT-like_sf"/>
</dbReference>
<dbReference type="CDD" id="cd01562">
    <property type="entry name" value="Thr-dehyd"/>
    <property type="match status" value="1"/>
</dbReference>
<evidence type="ECO:0000256" key="6">
    <source>
        <dbReference type="ARBA" id="ARBA00022605"/>
    </source>
</evidence>
<dbReference type="STRING" id="317025.Tcr_1563"/>
<dbReference type="InterPro" id="IPR050147">
    <property type="entry name" value="Ser/Thr_Dehydratase"/>
</dbReference>
<comment type="cofactor">
    <cofactor evidence="2 13">
        <name>pyridoxal 5'-phosphate</name>
        <dbReference type="ChEBI" id="CHEBI:597326"/>
    </cofactor>
</comment>
<dbReference type="Gene3D" id="3.40.1020.10">
    <property type="entry name" value="Biosynthetic Threonine Deaminase, Domain 3"/>
    <property type="match status" value="1"/>
</dbReference>
<dbReference type="GO" id="GO:0006567">
    <property type="term" value="P:L-threonine catabolic process"/>
    <property type="evidence" value="ECO:0007669"/>
    <property type="project" value="TreeGrafter"/>
</dbReference>